<dbReference type="Gene3D" id="3.40.50.300">
    <property type="entry name" value="P-loop containing nucleotide triphosphate hydrolases"/>
    <property type="match status" value="1"/>
</dbReference>
<comment type="caution">
    <text evidence="2">The sequence shown here is derived from an EMBL/GenBank/DDBJ whole genome shotgun (WGS) entry which is preliminary data.</text>
</comment>
<dbReference type="GO" id="GO:0005524">
    <property type="term" value="F:ATP binding"/>
    <property type="evidence" value="ECO:0007669"/>
    <property type="project" value="UniProtKB-KW"/>
</dbReference>
<keyword evidence="2" id="KW-0547">Nucleotide-binding</keyword>
<proteinExistence type="predicted"/>
<feature type="domain" description="AAA+ ATPase" evidence="1">
    <location>
        <begin position="185"/>
        <end position="316"/>
    </location>
</feature>
<dbReference type="Pfam" id="PF01695">
    <property type="entry name" value="IstB_IS21"/>
    <property type="match status" value="1"/>
</dbReference>
<dbReference type="InterPro" id="IPR002611">
    <property type="entry name" value="IstB_ATP-bd"/>
</dbReference>
<dbReference type="Proteomes" id="UP001480973">
    <property type="component" value="Unassembled WGS sequence"/>
</dbReference>
<dbReference type="EMBL" id="JBBMES010000008">
    <property type="protein sequence ID" value="MEQ2535202.1"/>
    <property type="molecule type" value="Genomic_DNA"/>
</dbReference>
<name>A0ABV1GNY1_9FIRM</name>
<dbReference type="CDD" id="cd00009">
    <property type="entry name" value="AAA"/>
    <property type="match status" value="1"/>
</dbReference>
<evidence type="ECO:0000313" key="2">
    <source>
        <dbReference type="EMBL" id="MEQ2535202.1"/>
    </source>
</evidence>
<gene>
    <name evidence="2" type="ORF">WMO38_08750</name>
</gene>
<organism evidence="2 3">
    <name type="scientific">Lachnospira intestinalis</name>
    <dbReference type="NCBI Taxonomy" id="3133158"/>
    <lineage>
        <taxon>Bacteria</taxon>
        <taxon>Bacillati</taxon>
        <taxon>Bacillota</taxon>
        <taxon>Clostridia</taxon>
        <taxon>Lachnospirales</taxon>
        <taxon>Lachnospiraceae</taxon>
        <taxon>Lachnospira</taxon>
    </lineage>
</organism>
<dbReference type="SUPFAM" id="SSF52540">
    <property type="entry name" value="P-loop containing nucleoside triphosphate hydrolases"/>
    <property type="match status" value="1"/>
</dbReference>
<evidence type="ECO:0000313" key="3">
    <source>
        <dbReference type="Proteomes" id="UP001480973"/>
    </source>
</evidence>
<keyword evidence="3" id="KW-1185">Reference proteome</keyword>
<dbReference type="InterPro" id="IPR027417">
    <property type="entry name" value="P-loop_NTPase"/>
</dbReference>
<accession>A0ABV1GNY1</accession>
<dbReference type="InterPro" id="IPR003593">
    <property type="entry name" value="AAA+_ATPase"/>
</dbReference>
<dbReference type="PANTHER" id="PTHR30050:SF4">
    <property type="entry name" value="ATP-BINDING PROTEIN RV3427C IN INSERTION SEQUENCE-RELATED"/>
    <property type="match status" value="1"/>
</dbReference>
<dbReference type="SMART" id="SM00382">
    <property type="entry name" value="AAA"/>
    <property type="match status" value="1"/>
</dbReference>
<evidence type="ECO:0000259" key="1">
    <source>
        <dbReference type="SMART" id="SM00382"/>
    </source>
</evidence>
<dbReference type="PANTHER" id="PTHR30050">
    <property type="entry name" value="CHROMOSOMAL REPLICATION INITIATOR PROTEIN DNAA"/>
    <property type="match status" value="1"/>
</dbReference>
<dbReference type="NCBIfam" id="NF005304">
    <property type="entry name" value="PRK06835.1"/>
    <property type="match status" value="1"/>
</dbReference>
<sequence length="336" mass="38383">MGKEYSMPLTNAQHDAIMRIYDGIRTHNRHIQEQRYNEIVSLIPEYQNIENEIISVSMQAAKARISGNSQDYTSLLKSLNDQKANLLISAGKPADYLDPVYTCTQCHDTGYINSRKCSCFNKKAIDLVYHDSNLKNITDNENFDTFSYEWYDNTTPDPSNGLTPYHNMQRIVDICHKFVDNFDKEAANILFFGGTGTGKTFLSNCIARELLNTSHSVIYLTAIELFTTFQRQDFSRFGEDKDSDANYLSDCDLLIIDDLGTEVGNTYTNSKLFYVINERMLKKKSTIISTNLSLSEIRDSYSERIFSRITSSYTILKVFGSDIRMMKKTGRKPGKA</sequence>
<reference evidence="2 3" key="1">
    <citation type="submission" date="2024-03" db="EMBL/GenBank/DDBJ databases">
        <title>Human intestinal bacterial collection.</title>
        <authorList>
            <person name="Pauvert C."/>
            <person name="Hitch T.C.A."/>
            <person name="Clavel T."/>
        </authorList>
    </citation>
    <scope>NUCLEOTIDE SEQUENCE [LARGE SCALE GENOMIC DNA]</scope>
    <source>
        <strain evidence="2 3">CLA-JM-H10</strain>
    </source>
</reference>
<protein>
    <submittedName>
        <fullName evidence="2">ATP-binding protein</fullName>
    </submittedName>
</protein>
<keyword evidence="2" id="KW-0067">ATP-binding</keyword>